<dbReference type="eggNOG" id="COG4815">
    <property type="taxonomic scope" value="Bacteria"/>
</dbReference>
<sequence>MNINIKSNHIPEDFYIAKEQVYDHCDFECTAPMAEPESAEYGASHLNINKKQIIFRVGKTTPTKSGQFVTLWKRIDNGPIQPYDFSDDFDLIVISSRKDNHLGQFIFPKSILLEKGIISGNNKDGKRGIRVYPPWEAVTSKQAEKTQAWQLQYFLRIEGNVDVDLKRAIMLYQNETHL</sequence>
<reference evidence="1 2" key="1">
    <citation type="submission" date="2014-09" db="EMBL/GenBank/DDBJ databases">
        <title>Sporocytophaga myxococcoides PG-01 genome sequencing.</title>
        <authorList>
            <person name="Liu L."/>
            <person name="Gao P.J."/>
            <person name="Chen G.J."/>
            <person name="Wang L.S."/>
        </authorList>
    </citation>
    <scope>NUCLEOTIDE SEQUENCE [LARGE SCALE GENOMIC DNA]</scope>
    <source>
        <strain evidence="1 2">PG-01</strain>
    </source>
</reference>
<dbReference type="OrthoDB" id="4954833at2"/>
<evidence type="ECO:0000313" key="2">
    <source>
        <dbReference type="Proteomes" id="UP000030185"/>
    </source>
</evidence>
<dbReference type="PIRSF" id="PIRSF032285">
    <property type="entry name" value="UCP032285"/>
    <property type="match status" value="1"/>
</dbReference>
<dbReference type="Pfam" id="PF08877">
    <property type="entry name" value="MepB-like"/>
    <property type="match status" value="1"/>
</dbReference>
<organism evidence="1 2">
    <name type="scientific">Sporocytophaga myxococcoides</name>
    <dbReference type="NCBI Taxonomy" id="153721"/>
    <lineage>
        <taxon>Bacteria</taxon>
        <taxon>Pseudomonadati</taxon>
        <taxon>Bacteroidota</taxon>
        <taxon>Cytophagia</taxon>
        <taxon>Cytophagales</taxon>
        <taxon>Cytophagaceae</taxon>
        <taxon>Sporocytophaga</taxon>
    </lineage>
</organism>
<evidence type="ECO:0000313" key="1">
    <source>
        <dbReference type="EMBL" id="GAL85887.1"/>
    </source>
</evidence>
<dbReference type="InterPro" id="IPR038231">
    <property type="entry name" value="MepB-like_sf"/>
</dbReference>
<evidence type="ECO:0008006" key="3">
    <source>
        <dbReference type="Google" id="ProtNLM"/>
    </source>
</evidence>
<dbReference type="InterPro" id="IPR011235">
    <property type="entry name" value="MepB-like"/>
</dbReference>
<comment type="caution">
    <text evidence="1">The sequence shown here is derived from an EMBL/GenBank/DDBJ whole genome shotgun (WGS) entry which is preliminary data.</text>
</comment>
<dbReference type="AlphaFoldDB" id="A0A098LHI8"/>
<proteinExistence type="predicted"/>
<dbReference type="STRING" id="153721.MYP_3116"/>
<keyword evidence="2" id="KW-1185">Reference proteome</keyword>
<dbReference type="Gene3D" id="3.40.1350.140">
    <property type="entry name" value="MepB-like"/>
    <property type="match status" value="1"/>
</dbReference>
<dbReference type="RefSeq" id="WP_045464936.1">
    <property type="nucleotide sequence ID" value="NZ_BBLT01000006.1"/>
</dbReference>
<accession>A0A098LHI8</accession>
<dbReference type="Proteomes" id="UP000030185">
    <property type="component" value="Unassembled WGS sequence"/>
</dbReference>
<name>A0A098LHI8_9BACT</name>
<dbReference type="EMBL" id="BBLT01000006">
    <property type="protein sequence ID" value="GAL85887.1"/>
    <property type="molecule type" value="Genomic_DNA"/>
</dbReference>
<gene>
    <name evidence="1" type="ORF">MYP_3116</name>
</gene>
<protein>
    <recommendedName>
        <fullName evidence="3">MepB family protein</fullName>
    </recommendedName>
</protein>